<dbReference type="Pfam" id="PF08031">
    <property type="entry name" value="BBE"/>
    <property type="match status" value="1"/>
</dbReference>
<keyword evidence="6" id="KW-1185">Reference proteome</keyword>
<dbReference type="InterPro" id="IPR016169">
    <property type="entry name" value="FAD-bd_PCMH_sub2"/>
</dbReference>
<dbReference type="InterPro" id="IPR006094">
    <property type="entry name" value="Oxid_FAD_bind_N"/>
</dbReference>
<feature type="chain" id="PRO_5009887515" description="FAD-binding PCMH-type domain-containing protein" evidence="3">
    <location>
        <begin position="19"/>
        <end position="557"/>
    </location>
</feature>
<dbReference type="Pfam" id="PF01565">
    <property type="entry name" value="FAD_binding_4"/>
    <property type="match status" value="1"/>
</dbReference>
<dbReference type="OrthoDB" id="9983560at2759"/>
<dbReference type="PROSITE" id="PS51387">
    <property type="entry name" value="FAD_PCMH"/>
    <property type="match status" value="1"/>
</dbReference>
<dbReference type="Proteomes" id="UP000184188">
    <property type="component" value="Unassembled WGS sequence"/>
</dbReference>
<evidence type="ECO:0000313" key="6">
    <source>
        <dbReference type="Proteomes" id="UP000184188"/>
    </source>
</evidence>
<protein>
    <recommendedName>
        <fullName evidence="4">FAD-binding PCMH-type domain-containing protein</fullName>
    </recommendedName>
</protein>
<evidence type="ECO:0000259" key="4">
    <source>
        <dbReference type="PROSITE" id="PS51387"/>
    </source>
</evidence>
<dbReference type="PANTHER" id="PTHR13878:SF91">
    <property type="entry name" value="FAD BINDING DOMAIN PROTEIN (AFU_ORTHOLOGUE AFUA_6G12070)-RELATED"/>
    <property type="match status" value="1"/>
</dbReference>
<feature type="domain" description="FAD-binding PCMH-type" evidence="4">
    <location>
        <begin position="109"/>
        <end position="289"/>
    </location>
</feature>
<dbReference type="InterPro" id="IPR016166">
    <property type="entry name" value="FAD-bd_PCMH"/>
</dbReference>
<gene>
    <name evidence="5" type="ORF">ASPZODRAFT_124969</name>
</gene>
<dbReference type="EMBL" id="KV878357">
    <property type="protein sequence ID" value="OJJ42640.1"/>
    <property type="molecule type" value="Genomic_DNA"/>
</dbReference>
<sequence length="557" mass="60013">MLFTLILLALALTSSVKTNTDCKCFPGDDCWPSLSEWSALNTTVDGRLIATVPIGTPCHSPDYNATECAYLRSEWLLPTIHYNSSSSVMAPLFANDSCDPWQPISRPCRLGNYVQYAVNASGPGDVTAALQFATKHNIRFVIRNTGHDYNGRSTGAGALSVWTHHLKETEVLSWSDGGYYTGPAMKFGAGVQGFDALKAAYDAGFSVLTGECPSVGIVGGYVQGGGHSALSTIYGLAADNTLSFEVVLPNGTLITASRERNVDLFWALSGGGPGNYGVVLSMTTKVFPDATVSGAEFTITAPNSDTDAMYAVVDAFHDALPGIVDQGVMIIYYFGAGYIKSPAITVYNKTAGEVAAILQPFIDSVASLGIEVKPNYTQFSSYYDHYNHYWGPLPEGNIQVGVSLFGGRLIPRSAIAGFSSISRAMIDLGVTFIGVGLDVSRFGGDNAVLPAWRDAIVSASLTYDYSFTLPFADMWERQDNITRIVQPLIEAATPGSGAYMNEADFQQPDFQQVFYGDNYPDLLAIKKKYDPQGLLYGITAVGSEEWVVHQDGRMCRS</sequence>
<comment type="similarity">
    <text evidence="1">Belongs to the oxygen-dependent FAD-linked oxidoreductase family.</text>
</comment>
<evidence type="ECO:0000256" key="2">
    <source>
        <dbReference type="ARBA" id="ARBA00023002"/>
    </source>
</evidence>
<dbReference type="GO" id="GO:0071949">
    <property type="term" value="F:FAD binding"/>
    <property type="evidence" value="ECO:0007669"/>
    <property type="project" value="InterPro"/>
</dbReference>
<name>A0A1L9S669_9EURO</name>
<dbReference type="RefSeq" id="XP_022577150.1">
    <property type="nucleotide sequence ID" value="XM_022721409.1"/>
</dbReference>
<dbReference type="STRING" id="1073090.A0A1L9S669"/>
<organism evidence="5 6">
    <name type="scientific">Penicilliopsis zonata CBS 506.65</name>
    <dbReference type="NCBI Taxonomy" id="1073090"/>
    <lineage>
        <taxon>Eukaryota</taxon>
        <taxon>Fungi</taxon>
        <taxon>Dikarya</taxon>
        <taxon>Ascomycota</taxon>
        <taxon>Pezizomycotina</taxon>
        <taxon>Eurotiomycetes</taxon>
        <taxon>Eurotiomycetidae</taxon>
        <taxon>Eurotiales</taxon>
        <taxon>Aspergillaceae</taxon>
        <taxon>Penicilliopsis</taxon>
    </lineage>
</organism>
<dbReference type="SUPFAM" id="SSF56176">
    <property type="entry name" value="FAD-binding/transporter-associated domain-like"/>
    <property type="match status" value="1"/>
</dbReference>
<keyword evidence="3" id="KW-0732">Signal</keyword>
<proteinExistence type="inferred from homology"/>
<dbReference type="AlphaFoldDB" id="A0A1L9S669"/>
<evidence type="ECO:0000256" key="3">
    <source>
        <dbReference type="SAM" id="SignalP"/>
    </source>
</evidence>
<reference evidence="6" key="1">
    <citation type="journal article" date="2017" name="Genome Biol.">
        <title>Comparative genomics reveals high biological diversity and specific adaptations in the industrially and medically important fungal genus Aspergillus.</title>
        <authorList>
            <person name="de Vries R.P."/>
            <person name="Riley R."/>
            <person name="Wiebenga A."/>
            <person name="Aguilar-Osorio G."/>
            <person name="Amillis S."/>
            <person name="Uchima C.A."/>
            <person name="Anderluh G."/>
            <person name="Asadollahi M."/>
            <person name="Askin M."/>
            <person name="Barry K."/>
            <person name="Battaglia E."/>
            <person name="Bayram O."/>
            <person name="Benocci T."/>
            <person name="Braus-Stromeyer S.A."/>
            <person name="Caldana C."/>
            <person name="Canovas D."/>
            <person name="Cerqueira G.C."/>
            <person name="Chen F."/>
            <person name="Chen W."/>
            <person name="Choi C."/>
            <person name="Clum A."/>
            <person name="Dos Santos R.A."/>
            <person name="Damasio A.R."/>
            <person name="Diallinas G."/>
            <person name="Emri T."/>
            <person name="Fekete E."/>
            <person name="Flipphi M."/>
            <person name="Freyberg S."/>
            <person name="Gallo A."/>
            <person name="Gournas C."/>
            <person name="Habgood R."/>
            <person name="Hainaut M."/>
            <person name="Harispe M.L."/>
            <person name="Henrissat B."/>
            <person name="Hilden K.S."/>
            <person name="Hope R."/>
            <person name="Hossain A."/>
            <person name="Karabika E."/>
            <person name="Karaffa L."/>
            <person name="Karanyi Z."/>
            <person name="Krasevec N."/>
            <person name="Kuo A."/>
            <person name="Kusch H."/>
            <person name="LaButti K."/>
            <person name="Lagendijk E.L."/>
            <person name="Lapidus A."/>
            <person name="Levasseur A."/>
            <person name="Lindquist E."/>
            <person name="Lipzen A."/>
            <person name="Logrieco A.F."/>
            <person name="MacCabe A."/>
            <person name="Maekelae M.R."/>
            <person name="Malavazi I."/>
            <person name="Melin P."/>
            <person name="Meyer V."/>
            <person name="Mielnichuk N."/>
            <person name="Miskei M."/>
            <person name="Molnar A.P."/>
            <person name="Mule G."/>
            <person name="Ngan C.Y."/>
            <person name="Orejas M."/>
            <person name="Orosz E."/>
            <person name="Ouedraogo J.P."/>
            <person name="Overkamp K.M."/>
            <person name="Park H.-S."/>
            <person name="Perrone G."/>
            <person name="Piumi F."/>
            <person name="Punt P.J."/>
            <person name="Ram A.F."/>
            <person name="Ramon A."/>
            <person name="Rauscher S."/>
            <person name="Record E."/>
            <person name="Riano-Pachon D.M."/>
            <person name="Robert V."/>
            <person name="Roehrig J."/>
            <person name="Ruller R."/>
            <person name="Salamov A."/>
            <person name="Salih N.S."/>
            <person name="Samson R.A."/>
            <person name="Sandor E."/>
            <person name="Sanguinetti M."/>
            <person name="Schuetze T."/>
            <person name="Sepcic K."/>
            <person name="Shelest E."/>
            <person name="Sherlock G."/>
            <person name="Sophianopoulou V."/>
            <person name="Squina F.M."/>
            <person name="Sun H."/>
            <person name="Susca A."/>
            <person name="Todd R.B."/>
            <person name="Tsang A."/>
            <person name="Unkles S.E."/>
            <person name="van de Wiele N."/>
            <person name="van Rossen-Uffink D."/>
            <person name="Oliveira J.V."/>
            <person name="Vesth T.C."/>
            <person name="Visser J."/>
            <person name="Yu J.-H."/>
            <person name="Zhou M."/>
            <person name="Andersen M.R."/>
            <person name="Archer D.B."/>
            <person name="Baker S.E."/>
            <person name="Benoit I."/>
            <person name="Brakhage A.A."/>
            <person name="Braus G.H."/>
            <person name="Fischer R."/>
            <person name="Frisvad J.C."/>
            <person name="Goldman G.H."/>
            <person name="Houbraken J."/>
            <person name="Oakley B."/>
            <person name="Pocsi I."/>
            <person name="Scazzocchio C."/>
            <person name="Seiboth B."/>
            <person name="vanKuyk P.A."/>
            <person name="Wortman J."/>
            <person name="Dyer P.S."/>
            <person name="Grigoriev I.V."/>
        </authorList>
    </citation>
    <scope>NUCLEOTIDE SEQUENCE [LARGE SCALE GENOMIC DNA]</scope>
    <source>
        <strain evidence="6">CBS 506.65</strain>
    </source>
</reference>
<dbReference type="GO" id="GO:0016491">
    <property type="term" value="F:oxidoreductase activity"/>
    <property type="evidence" value="ECO:0007669"/>
    <property type="project" value="UniProtKB-KW"/>
</dbReference>
<keyword evidence="2" id="KW-0560">Oxidoreductase</keyword>
<dbReference type="InterPro" id="IPR036318">
    <property type="entry name" value="FAD-bd_PCMH-like_sf"/>
</dbReference>
<accession>A0A1L9S669</accession>
<dbReference type="PANTHER" id="PTHR13878">
    <property type="entry name" value="GULONOLACTONE OXIDASE"/>
    <property type="match status" value="1"/>
</dbReference>
<evidence type="ECO:0000256" key="1">
    <source>
        <dbReference type="ARBA" id="ARBA00005466"/>
    </source>
</evidence>
<dbReference type="VEuPathDB" id="FungiDB:ASPZODRAFT_124969"/>
<dbReference type="InterPro" id="IPR012951">
    <property type="entry name" value="BBE"/>
</dbReference>
<dbReference type="GeneID" id="34607874"/>
<dbReference type="Gene3D" id="3.30.465.10">
    <property type="match status" value="2"/>
</dbReference>
<dbReference type="InterPro" id="IPR050432">
    <property type="entry name" value="FAD-linked_Oxidoreductases_BP"/>
</dbReference>
<evidence type="ECO:0000313" key="5">
    <source>
        <dbReference type="EMBL" id="OJJ42640.1"/>
    </source>
</evidence>
<feature type="signal peptide" evidence="3">
    <location>
        <begin position="1"/>
        <end position="18"/>
    </location>
</feature>